<dbReference type="EC" id="2.7.7.15" evidence="2"/>
<dbReference type="InterPro" id="IPR004821">
    <property type="entry name" value="Cyt_trans-like"/>
</dbReference>
<dbReference type="SUPFAM" id="SSF52374">
    <property type="entry name" value="Nucleotidylyl transferase"/>
    <property type="match status" value="1"/>
</dbReference>
<protein>
    <recommendedName>
        <fullName evidence="2">choline-phosphate cytidylyltransferase</fullName>
        <ecNumber evidence="2">2.7.7.15</ecNumber>
    </recommendedName>
</protein>
<gene>
    <name evidence="4" type="ORF">DdX_03191</name>
</gene>
<evidence type="ECO:0000259" key="3">
    <source>
        <dbReference type="Pfam" id="PF01467"/>
    </source>
</evidence>
<dbReference type="PANTHER" id="PTHR10739:SF13">
    <property type="entry name" value="CHOLINE-PHOSPHATE CYTIDYLYLTRANSFERASE"/>
    <property type="match status" value="1"/>
</dbReference>
<accession>A0AAD4NJC5</accession>
<evidence type="ECO:0000256" key="2">
    <source>
        <dbReference type="ARBA" id="ARBA00026101"/>
    </source>
</evidence>
<dbReference type="InterPro" id="IPR045049">
    <property type="entry name" value="Pcy1-like"/>
</dbReference>
<evidence type="ECO:0000256" key="1">
    <source>
        <dbReference type="ARBA" id="ARBA00025706"/>
    </source>
</evidence>
<evidence type="ECO:0000313" key="4">
    <source>
        <dbReference type="EMBL" id="KAI1726471.1"/>
    </source>
</evidence>
<reference evidence="4" key="1">
    <citation type="submission" date="2022-01" db="EMBL/GenBank/DDBJ databases">
        <title>Genome Sequence Resource for Two Populations of Ditylenchus destructor, the Migratory Endoparasitic Phytonematode.</title>
        <authorList>
            <person name="Zhang H."/>
            <person name="Lin R."/>
            <person name="Xie B."/>
        </authorList>
    </citation>
    <scope>NUCLEOTIDE SEQUENCE</scope>
    <source>
        <strain evidence="4">BazhouSP</strain>
    </source>
</reference>
<dbReference type="AlphaFoldDB" id="A0AAD4NJC5"/>
<dbReference type="Proteomes" id="UP001201812">
    <property type="component" value="Unassembled WGS sequence"/>
</dbReference>
<organism evidence="4 5">
    <name type="scientific">Ditylenchus destructor</name>
    <dbReference type="NCBI Taxonomy" id="166010"/>
    <lineage>
        <taxon>Eukaryota</taxon>
        <taxon>Metazoa</taxon>
        <taxon>Ecdysozoa</taxon>
        <taxon>Nematoda</taxon>
        <taxon>Chromadorea</taxon>
        <taxon>Rhabditida</taxon>
        <taxon>Tylenchina</taxon>
        <taxon>Tylenchomorpha</taxon>
        <taxon>Sphaerularioidea</taxon>
        <taxon>Anguinidae</taxon>
        <taxon>Anguininae</taxon>
        <taxon>Ditylenchus</taxon>
    </lineage>
</organism>
<dbReference type="InterPro" id="IPR014729">
    <property type="entry name" value="Rossmann-like_a/b/a_fold"/>
</dbReference>
<evidence type="ECO:0000313" key="5">
    <source>
        <dbReference type="Proteomes" id="UP001201812"/>
    </source>
</evidence>
<keyword evidence="4" id="KW-0808">Transferase</keyword>
<keyword evidence="5" id="KW-1185">Reference proteome</keyword>
<dbReference type="Gene3D" id="3.40.50.620">
    <property type="entry name" value="HUPs"/>
    <property type="match status" value="1"/>
</dbReference>
<dbReference type="GO" id="GO:0031210">
    <property type="term" value="F:phosphatidylcholine binding"/>
    <property type="evidence" value="ECO:0007669"/>
    <property type="project" value="TreeGrafter"/>
</dbReference>
<feature type="domain" description="Cytidyltransferase-like" evidence="3">
    <location>
        <begin position="48"/>
        <end position="172"/>
    </location>
</feature>
<dbReference type="Pfam" id="PF01467">
    <property type="entry name" value="CTP_transf_like"/>
    <property type="match status" value="1"/>
</dbReference>
<comment type="caution">
    <text evidence="4">The sequence shown here is derived from an EMBL/GenBank/DDBJ whole genome shotgun (WGS) entry which is preliminary data.</text>
</comment>
<comment type="pathway">
    <text evidence="1">Phospholipid metabolism; phosphatidylcholine biosynthesis; phosphatidylcholine from phosphocholine: step 1/2.</text>
</comment>
<dbReference type="EMBL" id="JAKKPZ010000002">
    <property type="protein sequence ID" value="KAI1726471.1"/>
    <property type="molecule type" value="Genomic_DNA"/>
</dbReference>
<name>A0AAD4NJC5_9BILA</name>
<proteinExistence type="predicted"/>
<dbReference type="GO" id="GO:0004105">
    <property type="term" value="F:choline-phosphate cytidylyltransferase activity"/>
    <property type="evidence" value="ECO:0007669"/>
    <property type="project" value="UniProtKB-EC"/>
</dbReference>
<dbReference type="PANTHER" id="PTHR10739">
    <property type="entry name" value="CYTIDYLYLTRANSFERASE"/>
    <property type="match status" value="1"/>
</dbReference>
<keyword evidence="4" id="KW-0548">Nucleotidyltransferase</keyword>
<sequence>MADYLKPAPFSEDETALARKYSLGEKWQARTFAECQQDEMKIVRIYSDGVYDLFHNGHAEQLRQAKTFLPNTYLIVGVCTDDDVLAYKGTPPVMNHEERCAIVSHCRYVDEVHRTPPFYPTLEFVNSIKADLVAHDAIPYISPGSFDCYAPFKERDRFLATKRTPCVSTSEVLSRIVNNFEMFEKREYMRQSKMELL</sequence>
<dbReference type="NCBIfam" id="TIGR00125">
    <property type="entry name" value="cyt_tran_rel"/>
    <property type="match status" value="1"/>
</dbReference>